<keyword evidence="2" id="KW-1185">Reference proteome</keyword>
<reference evidence="1 2" key="1">
    <citation type="submission" date="2019-11" db="EMBL/GenBank/DDBJ databases">
        <title>Epiphytic Pseudomonas syringae from cherry orchards.</title>
        <authorList>
            <person name="Hulin M.T."/>
        </authorList>
    </citation>
    <scope>NUCLEOTIDE SEQUENCE [LARGE SCALE GENOMIC DNA]</scope>
    <source>
        <strain evidence="1 2">PA-5-11C</strain>
    </source>
</reference>
<comment type="caution">
    <text evidence="1">The sequence shown here is derived from an EMBL/GenBank/DDBJ whole genome shotgun (WGS) entry which is preliminary data.</text>
</comment>
<dbReference type="Proteomes" id="UP000814078">
    <property type="component" value="Unassembled WGS sequence"/>
</dbReference>
<gene>
    <name evidence="1" type="ORF">GIW13_08585</name>
</gene>
<accession>A0ABS9G494</accession>
<sequence>MQIPTIENYSEAHADWYRGFSTAFNLSQLSNNLLISYITTQAELNSQYFENTREYHYGINMCRNGDDRTDLLHSLDIIDMLKLIVRDFAATNSKHQNLLLCRGLSIEGYYDEDVKVDLDEILESTTEKSWNKLIRGLVNVFEFMYLFSVTEDHLKEVVLLTSTPTIVSKALKDKPGLIKHLEEEFKLPRDFMIKLWNFYLEIRNLYAHSFGYINEKDKSSITIKKAAFVEAYENLPFEWHLIDNDLVDTFFDEDKLIVGKMYVMSVSEICVFRNFVRIFIPELSKWEKQEAVKANVKPDESSAI</sequence>
<evidence type="ECO:0008006" key="3">
    <source>
        <dbReference type="Google" id="ProtNLM"/>
    </source>
</evidence>
<name>A0ABS9G494_9PSED</name>
<protein>
    <recommendedName>
        <fullName evidence="3">Apea-like HEPN domain-containing protein</fullName>
    </recommendedName>
</protein>
<evidence type="ECO:0000313" key="1">
    <source>
        <dbReference type="EMBL" id="MCF5318341.1"/>
    </source>
</evidence>
<proteinExistence type="predicted"/>
<organism evidence="1 2">
    <name type="scientific">Pseudomonas simiae</name>
    <dbReference type="NCBI Taxonomy" id="321846"/>
    <lineage>
        <taxon>Bacteria</taxon>
        <taxon>Pseudomonadati</taxon>
        <taxon>Pseudomonadota</taxon>
        <taxon>Gammaproteobacteria</taxon>
        <taxon>Pseudomonadales</taxon>
        <taxon>Pseudomonadaceae</taxon>
        <taxon>Pseudomonas</taxon>
    </lineage>
</organism>
<dbReference type="EMBL" id="WKCM01000010">
    <property type="protein sequence ID" value="MCF5318341.1"/>
    <property type="molecule type" value="Genomic_DNA"/>
</dbReference>
<evidence type="ECO:0000313" key="2">
    <source>
        <dbReference type="Proteomes" id="UP000814078"/>
    </source>
</evidence>